<dbReference type="SUPFAM" id="SSF52047">
    <property type="entry name" value="RNI-like"/>
    <property type="match status" value="1"/>
</dbReference>
<dbReference type="EMBL" id="CCBP010000447">
    <property type="protein sequence ID" value="CDO77261.1"/>
    <property type="molecule type" value="Genomic_DNA"/>
</dbReference>
<gene>
    <name evidence="1" type="ORF">BN946_scf184753.g11</name>
</gene>
<reference evidence="1" key="1">
    <citation type="submission" date="2014-01" db="EMBL/GenBank/DDBJ databases">
        <title>The genome of the white-rot fungus Pycnoporus cinnabarinus: a basidiomycete model with a versatile arsenal for lignocellulosic biomass breakdown.</title>
        <authorList>
            <person name="Levasseur A."/>
            <person name="Lomascolo A."/>
            <person name="Ruiz-Duenas F.J."/>
            <person name="Uzan E."/>
            <person name="Piumi F."/>
            <person name="Kues U."/>
            <person name="Ram A.F.J."/>
            <person name="Murat C."/>
            <person name="Haon M."/>
            <person name="Benoit I."/>
            <person name="Arfi Y."/>
            <person name="Chevret D."/>
            <person name="Drula E."/>
            <person name="Kwon M.J."/>
            <person name="Gouret P."/>
            <person name="Lesage-Meessen L."/>
            <person name="Lombard V."/>
            <person name="Mariette J."/>
            <person name="Noirot C."/>
            <person name="Park J."/>
            <person name="Patyshakuliyeva A."/>
            <person name="Wieneger R.A.B."/>
            <person name="Wosten H.A.B."/>
            <person name="Martin F."/>
            <person name="Coutinho P.M."/>
            <person name="de Vries R."/>
            <person name="Martinez A.T."/>
            <person name="Klopp C."/>
            <person name="Pontarotti P."/>
            <person name="Henrissat B."/>
            <person name="Record E."/>
        </authorList>
    </citation>
    <scope>NUCLEOTIDE SEQUENCE [LARGE SCALE GENOMIC DNA]</scope>
    <source>
        <strain evidence="1">BRFM137</strain>
    </source>
</reference>
<dbReference type="OMA" id="LCPNLYE"/>
<dbReference type="AlphaFoldDB" id="A0A060SSY6"/>
<dbReference type="OrthoDB" id="2522283at2759"/>
<dbReference type="Gene3D" id="3.80.10.10">
    <property type="entry name" value="Ribonuclease Inhibitor"/>
    <property type="match status" value="1"/>
</dbReference>
<evidence type="ECO:0000313" key="1">
    <source>
        <dbReference type="EMBL" id="CDO77261.1"/>
    </source>
</evidence>
<sequence>MGYLGFIFPTFTAPRTSVHDVEPDLTTLYAPKKPVARQPKPPSVPIPMEIVMTILESAYENEEIRSYNALLKNCSLVCKDWSYAAQKLLFRHVSLSKQTAYIAFQEAVDRTTARGRSLGDAVLRMKVVLDQNQPYRLSHRSFARAVSLCPNLYELSVSLFGEGGPGLDIVGLPDASRMKRSAPSFDQRTLSILRAGPRISALQFCNWSDNSSSLLQLLDVWPTLSSLDISGTTPQLDSDNVQPFPCALRELRMNFQASPSMEFMRWLLHNSTGRLRVLDLAREPSPDLLEYLVSEHGAALESLGLPTCGTREGAAAVRRCAGLRELKIEGAWASPMLYKTLPGGLQHLAFGVDSDSALQPVVQAIRRSTELRVVTMHIWRGGEKHPKLADVTLACARQGVELRVTRDVPAFRAMIPLSPLQRGDPVPAASYPHHRSLNNLLYMASRAVTTH</sequence>
<dbReference type="InterPro" id="IPR032675">
    <property type="entry name" value="LRR_dom_sf"/>
</dbReference>
<accession>A0A060SSY6</accession>
<dbReference type="STRING" id="5643.A0A060SSY6"/>
<dbReference type="Proteomes" id="UP000029665">
    <property type="component" value="Unassembled WGS sequence"/>
</dbReference>
<organism evidence="1 2">
    <name type="scientific">Pycnoporus cinnabarinus</name>
    <name type="common">Cinnabar-red polypore</name>
    <name type="synonym">Trametes cinnabarina</name>
    <dbReference type="NCBI Taxonomy" id="5643"/>
    <lineage>
        <taxon>Eukaryota</taxon>
        <taxon>Fungi</taxon>
        <taxon>Dikarya</taxon>
        <taxon>Basidiomycota</taxon>
        <taxon>Agaricomycotina</taxon>
        <taxon>Agaricomycetes</taxon>
        <taxon>Polyporales</taxon>
        <taxon>Polyporaceae</taxon>
        <taxon>Trametes</taxon>
    </lineage>
</organism>
<dbReference type="HOGENOM" id="CLU_039327_0_0_1"/>
<comment type="caution">
    <text evidence="1">The sequence shown here is derived from an EMBL/GenBank/DDBJ whole genome shotgun (WGS) entry which is preliminary data.</text>
</comment>
<keyword evidence="2" id="KW-1185">Reference proteome</keyword>
<proteinExistence type="predicted"/>
<evidence type="ECO:0000313" key="2">
    <source>
        <dbReference type="Proteomes" id="UP000029665"/>
    </source>
</evidence>
<name>A0A060SSY6_PYCCI</name>
<protein>
    <submittedName>
        <fullName evidence="1">Uncharacterized protein</fullName>
    </submittedName>
</protein>